<evidence type="ECO:0000313" key="2">
    <source>
        <dbReference type="WBParaSite" id="ES5_v2.g19458.t1"/>
    </source>
</evidence>
<organism evidence="1 2">
    <name type="scientific">Panagrolaimus sp. ES5</name>
    <dbReference type="NCBI Taxonomy" id="591445"/>
    <lineage>
        <taxon>Eukaryota</taxon>
        <taxon>Metazoa</taxon>
        <taxon>Ecdysozoa</taxon>
        <taxon>Nematoda</taxon>
        <taxon>Chromadorea</taxon>
        <taxon>Rhabditida</taxon>
        <taxon>Tylenchina</taxon>
        <taxon>Panagrolaimomorpha</taxon>
        <taxon>Panagrolaimoidea</taxon>
        <taxon>Panagrolaimidae</taxon>
        <taxon>Panagrolaimus</taxon>
    </lineage>
</organism>
<sequence>MQFKASQYIRNRNEDLQLQKTGEFQAFPTQNLPATEFGRKLVAVSSRYGSAVIAGPYNMLISFETALLQASQSDDFEELDQFPKRDFYFFNLQVSKY</sequence>
<proteinExistence type="predicted"/>
<protein>
    <submittedName>
        <fullName evidence="2">Uncharacterized protein</fullName>
    </submittedName>
</protein>
<dbReference type="WBParaSite" id="ES5_v2.g19458.t1">
    <property type="protein sequence ID" value="ES5_v2.g19458.t1"/>
    <property type="gene ID" value="ES5_v2.g19458"/>
</dbReference>
<evidence type="ECO:0000313" key="1">
    <source>
        <dbReference type="Proteomes" id="UP000887579"/>
    </source>
</evidence>
<reference evidence="2" key="1">
    <citation type="submission" date="2022-11" db="UniProtKB">
        <authorList>
            <consortium name="WormBaseParasite"/>
        </authorList>
    </citation>
    <scope>IDENTIFICATION</scope>
</reference>
<dbReference type="Proteomes" id="UP000887579">
    <property type="component" value="Unplaced"/>
</dbReference>
<accession>A0AC34FQ39</accession>
<name>A0AC34FQ39_9BILA</name>